<evidence type="ECO:0000313" key="2">
    <source>
        <dbReference type="EMBL" id="RBR03241.1"/>
    </source>
</evidence>
<name>A0A366QE96_9HYPO</name>
<dbReference type="Proteomes" id="UP000253153">
    <property type="component" value="Unassembled WGS sequence"/>
</dbReference>
<reference evidence="2 3" key="1">
    <citation type="submission" date="2018-06" db="EMBL/GenBank/DDBJ databases">
        <title>Fusarium incarnatum-equiseti species complex species 28.</title>
        <authorList>
            <person name="Gardiner D.M."/>
        </authorList>
    </citation>
    <scope>NUCLEOTIDE SEQUENCE [LARGE SCALE GENOMIC DNA]</scope>
    <source>
        <strain evidence="2 3">FIESC_28</strain>
    </source>
</reference>
<dbReference type="RefSeq" id="XP_031010039.1">
    <property type="nucleotide sequence ID" value="XM_031165903.1"/>
</dbReference>
<accession>A0A366QE96</accession>
<keyword evidence="1" id="KW-0472">Membrane</keyword>
<dbReference type="AlphaFoldDB" id="A0A366QE96"/>
<sequence length="333" mass="37058">MVITRLSTLKQWAPFEIDALGLVTMLGAEEMNLVIGQLTQNTYTEWLPLLGAYIIANDHITEPMPGFTLYNITDGIVATDLAGWFTRWLVCQDLTVCSSTIRILPVEAKERSLKWSYALAGLIPGLIILAGLMGDWWGVVNGAAMLISVLVRQIVVGSNRRSLDAAVEAIKSNDEVKALISLPNGRLVTIYTSRGIVMDCLLTTPRPLNPKFYNATRTVGWAVFGAHVISLGMASLFCQIYAVLLLLVPTVLVAKLVGNQDTEIGRRLSMKRTDSLVRFRAAAYARLELTQVQEDAMVAWHLFPLRSNTDWWSKYEKIRADGNFENWDNVLAQ</sequence>
<evidence type="ECO:0000313" key="3">
    <source>
        <dbReference type="Proteomes" id="UP000253153"/>
    </source>
</evidence>
<gene>
    <name evidence="2" type="ORF">FIESC28_11795</name>
</gene>
<feature type="transmembrane region" description="Helical" evidence="1">
    <location>
        <begin position="215"/>
        <end position="234"/>
    </location>
</feature>
<protein>
    <submittedName>
        <fullName evidence="2">Uncharacterized protein</fullName>
    </submittedName>
</protein>
<feature type="transmembrane region" description="Helical" evidence="1">
    <location>
        <begin position="112"/>
        <end position="130"/>
    </location>
</feature>
<dbReference type="EMBL" id="QKXC01000506">
    <property type="protein sequence ID" value="RBR03241.1"/>
    <property type="molecule type" value="Genomic_DNA"/>
</dbReference>
<evidence type="ECO:0000256" key="1">
    <source>
        <dbReference type="SAM" id="Phobius"/>
    </source>
</evidence>
<comment type="caution">
    <text evidence="2">The sequence shown here is derived from an EMBL/GenBank/DDBJ whole genome shotgun (WGS) entry which is preliminary data.</text>
</comment>
<organism evidence="2 3">
    <name type="scientific">Fusarium coffeatum</name>
    <dbReference type="NCBI Taxonomy" id="231269"/>
    <lineage>
        <taxon>Eukaryota</taxon>
        <taxon>Fungi</taxon>
        <taxon>Dikarya</taxon>
        <taxon>Ascomycota</taxon>
        <taxon>Pezizomycotina</taxon>
        <taxon>Sordariomycetes</taxon>
        <taxon>Hypocreomycetidae</taxon>
        <taxon>Hypocreales</taxon>
        <taxon>Nectriaceae</taxon>
        <taxon>Fusarium</taxon>
        <taxon>Fusarium incarnatum-equiseti species complex</taxon>
    </lineage>
</organism>
<keyword evidence="1" id="KW-1133">Transmembrane helix</keyword>
<dbReference type="GeneID" id="42001199"/>
<keyword evidence="1" id="KW-0812">Transmembrane</keyword>
<dbReference type="OrthoDB" id="5422688at2759"/>
<proteinExistence type="predicted"/>
<feature type="transmembrane region" description="Helical" evidence="1">
    <location>
        <begin position="136"/>
        <end position="155"/>
    </location>
</feature>
<keyword evidence="3" id="KW-1185">Reference proteome</keyword>